<protein>
    <recommendedName>
        <fullName evidence="2">EthD domain-containing protein</fullName>
    </recommendedName>
</protein>
<gene>
    <name evidence="1" type="ORF">METZ01_LOCUS67662</name>
</gene>
<proteinExistence type="predicted"/>
<name>A0A381TGY9_9ZZZZ</name>
<dbReference type="AlphaFoldDB" id="A0A381TGY9"/>
<organism evidence="1">
    <name type="scientific">marine metagenome</name>
    <dbReference type="NCBI Taxonomy" id="408172"/>
    <lineage>
        <taxon>unclassified sequences</taxon>
        <taxon>metagenomes</taxon>
        <taxon>ecological metagenomes</taxon>
    </lineage>
</organism>
<reference evidence="1" key="1">
    <citation type="submission" date="2018-05" db="EMBL/GenBank/DDBJ databases">
        <authorList>
            <person name="Lanie J.A."/>
            <person name="Ng W.-L."/>
            <person name="Kazmierczak K.M."/>
            <person name="Andrzejewski T.M."/>
            <person name="Davidsen T.M."/>
            <person name="Wayne K.J."/>
            <person name="Tettelin H."/>
            <person name="Glass J.I."/>
            <person name="Rusch D."/>
            <person name="Podicherti R."/>
            <person name="Tsui H.-C.T."/>
            <person name="Winkler M.E."/>
        </authorList>
    </citation>
    <scope>NUCLEOTIDE SEQUENCE</scope>
</reference>
<sequence length="131" mass="14705">MPSEKGNRTFNFSFVVSADKEKQWDKAFESHGEWMRGTHSLAVKADPTYGMLGTLVDYYVSKAPEMKNPLDPNEGTTGNLIYTLNEVYSRPEGTEAHMEAAPSWESFEMFLGLISESQATMVMHGEVIQSM</sequence>
<accession>A0A381TGY9</accession>
<evidence type="ECO:0008006" key="2">
    <source>
        <dbReference type="Google" id="ProtNLM"/>
    </source>
</evidence>
<dbReference type="EMBL" id="UINC01004504">
    <property type="protein sequence ID" value="SVA14808.1"/>
    <property type="molecule type" value="Genomic_DNA"/>
</dbReference>
<evidence type="ECO:0000313" key="1">
    <source>
        <dbReference type="EMBL" id="SVA14808.1"/>
    </source>
</evidence>